<dbReference type="InterPro" id="IPR006671">
    <property type="entry name" value="Cyclin_N"/>
</dbReference>
<feature type="region of interest" description="Disordered" evidence="1">
    <location>
        <begin position="259"/>
        <end position="399"/>
    </location>
</feature>
<comment type="caution">
    <text evidence="3">The sequence shown here is derived from an EMBL/GenBank/DDBJ whole genome shotgun (WGS) entry which is preliminary data.</text>
</comment>
<dbReference type="OrthoDB" id="10264655at2759"/>
<organism evidence="3 4">
    <name type="scientific">Perkinsus chesapeaki</name>
    <name type="common">Clam parasite</name>
    <name type="synonym">Perkinsus andrewsi</name>
    <dbReference type="NCBI Taxonomy" id="330153"/>
    <lineage>
        <taxon>Eukaryota</taxon>
        <taxon>Sar</taxon>
        <taxon>Alveolata</taxon>
        <taxon>Perkinsozoa</taxon>
        <taxon>Perkinsea</taxon>
        <taxon>Perkinsida</taxon>
        <taxon>Perkinsidae</taxon>
        <taxon>Perkinsus</taxon>
    </lineage>
</organism>
<dbReference type="InterPro" id="IPR036915">
    <property type="entry name" value="Cyclin-like_sf"/>
</dbReference>
<reference evidence="3 4" key="1">
    <citation type="submission" date="2020-04" db="EMBL/GenBank/DDBJ databases">
        <title>Perkinsus chesapeaki whole genome sequence.</title>
        <authorList>
            <person name="Bogema D.R."/>
        </authorList>
    </citation>
    <scope>NUCLEOTIDE SEQUENCE [LARGE SCALE GENOMIC DNA]</scope>
    <source>
        <strain evidence="3">ATCC PRA-425</strain>
    </source>
</reference>
<sequence>MSVPLLPSSTEEHPCPVDPLLMREYAVDLSYRAALLLKLPLKVPLAAAVIIQRFYFRKGFAAFNAKVVSCAATFLGCKYEETPRAMWKVIQVFELLHLREVEPRPDGRPWELVEAIDLTSDDYKKVKADVMRAERHILRELGFEIGQLLFPSAHSMLVPLVQSVFGACGHGVAKSVARRACPILTDIHRSPIICFLPPEALVAGSMFMADAERADESGMADTAWWEALGVSQDQLELFIGGILRLRRSSDRLTYFSLYPPKEQKQPATPHPSVSSAAASPITLDEERPTEVINEPSEPEAEPERPVVLRPAPKKREPQPQPTGKASVKRRAASGSKRDRSRERSRDRSRRRESSRRRSRSGSGDRRRHYRDKSRPRDRSRDRHHRGHHSDRGRSWYERS</sequence>
<dbReference type="Pfam" id="PF00134">
    <property type="entry name" value="Cyclin_N"/>
    <property type="match status" value="1"/>
</dbReference>
<accession>A0A7J6N2D3</accession>
<dbReference type="SUPFAM" id="SSF47954">
    <property type="entry name" value="Cyclin-like"/>
    <property type="match status" value="2"/>
</dbReference>
<name>A0A7J6N2D3_PERCH</name>
<dbReference type="Gene3D" id="1.10.472.10">
    <property type="entry name" value="Cyclin-like"/>
    <property type="match status" value="2"/>
</dbReference>
<dbReference type="Proteomes" id="UP000591131">
    <property type="component" value="Unassembled WGS sequence"/>
</dbReference>
<dbReference type="GO" id="GO:0006357">
    <property type="term" value="P:regulation of transcription by RNA polymerase II"/>
    <property type="evidence" value="ECO:0007669"/>
    <property type="project" value="InterPro"/>
</dbReference>
<evidence type="ECO:0000259" key="2">
    <source>
        <dbReference type="Pfam" id="PF00134"/>
    </source>
</evidence>
<evidence type="ECO:0000256" key="1">
    <source>
        <dbReference type="SAM" id="MobiDB-lite"/>
    </source>
</evidence>
<feature type="compositionally biased region" description="Basic and acidic residues" evidence="1">
    <location>
        <begin position="389"/>
        <end position="399"/>
    </location>
</feature>
<dbReference type="EMBL" id="JAAPAO010000003">
    <property type="protein sequence ID" value="KAF4678068.1"/>
    <property type="molecule type" value="Genomic_DNA"/>
</dbReference>
<gene>
    <name evidence="3" type="ORF">FOL47_005346</name>
</gene>
<feature type="compositionally biased region" description="Low complexity" evidence="1">
    <location>
        <begin position="266"/>
        <end position="280"/>
    </location>
</feature>
<dbReference type="GO" id="GO:0016538">
    <property type="term" value="F:cyclin-dependent protein serine/threonine kinase regulator activity"/>
    <property type="evidence" value="ECO:0007669"/>
    <property type="project" value="InterPro"/>
</dbReference>
<feature type="compositionally biased region" description="Basic and acidic residues" evidence="1">
    <location>
        <begin position="335"/>
        <end position="351"/>
    </location>
</feature>
<keyword evidence="4" id="KW-1185">Reference proteome</keyword>
<feature type="domain" description="Cyclin N-terminal" evidence="2">
    <location>
        <begin position="21"/>
        <end position="145"/>
    </location>
</feature>
<feature type="compositionally biased region" description="Basic residues" evidence="1">
    <location>
        <begin position="352"/>
        <end position="371"/>
    </location>
</feature>
<dbReference type="PANTHER" id="PTHR10026">
    <property type="entry name" value="CYCLIN"/>
    <property type="match status" value="1"/>
</dbReference>
<dbReference type="AlphaFoldDB" id="A0A7J6N2D3"/>
<protein>
    <recommendedName>
        <fullName evidence="2">Cyclin N-terminal domain-containing protein</fullName>
    </recommendedName>
</protein>
<evidence type="ECO:0000313" key="3">
    <source>
        <dbReference type="EMBL" id="KAF4678068.1"/>
    </source>
</evidence>
<dbReference type="InterPro" id="IPR043198">
    <property type="entry name" value="Cyclin/Ssn8"/>
</dbReference>
<evidence type="ECO:0000313" key="4">
    <source>
        <dbReference type="Proteomes" id="UP000591131"/>
    </source>
</evidence>
<proteinExistence type="predicted"/>